<dbReference type="SUPFAM" id="SSF144284">
    <property type="entry name" value="Sec2 N-terminal region"/>
    <property type="match status" value="1"/>
</dbReference>
<feature type="compositionally biased region" description="Basic and acidic residues" evidence="2">
    <location>
        <begin position="216"/>
        <end position="243"/>
    </location>
</feature>
<gene>
    <name evidence="4" type="ORF">LshimejAT787_1900410</name>
</gene>
<feature type="compositionally biased region" description="Polar residues" evidence="2">
    <location>
        <begin position="14"/>
        <end position="23"/>
    </location>
</feature>
<accession>A0A9P3UTV0</accession>
<dbReference type="OrthoDB" id="5560525at2759"/>
<feature type="compositionally biased region" description="Basic and acidic residues" evidence="2">
    <location>
        <begin position="482"/>
        <end position="491"/>
    </location>
</feature>
<dbReference type="GO" id="GO:0006887">
    <property type="term" value="P:exocytosis"/>
    <property type="evidence" value="ECO:0007669"/>
    <property type="project" value="TreeGrafter"/>
</dbReference>
<dbReference type="InterPro" id="IPR009449">
    <property type="entry name" value="Sec2_N"/>
</dbReference>
<dbReference type="PANTHER" id="PTHR14430:SF0">
    <property type="entry name" value="SEC2P DOMAIN-CONTAINING PROTEIN"/>
    <property type="match status" value="1"/>
</dbReference>
<feature type="region of interest" description="Disordered" evidence="2">
    <location>
        <begin position="1"/>
        <end position="23"/>
    </location>
</feature>
<comment type="caution">
    <text evidence="4">The sequence shown here is derived from an EMBL/GenBank/DDBJ whole genome shotgun (WGS) entry which is preliminary data.</text>
</comment>
<dbReference type="PANTHER" id="PTHR14430">
    <property type="entry name" value="RABIN3-RELATED"/>
    <property type="match status" value="1"/>
</dbReference>
<feature type="compositionally biased region" description="Basic and acidic residues" evidence="2">
    <location>
        <begin position="108"/>
        <end position="117"/>
    </location>
</feature>
<feature type="compositionally biased region" description="Low complexity" evidence="2">
    <location>
        <begin position="181"/>
        <end position="200"/>
    </location>
</feature>
<evidence type="ECO:0000259" key="3">
    <source>
        <dbReference type="Pfam" id="PF06428"/>
    </source>
</evidence>
<feature type="compositionally biased region" description="Low complexity" evidence="2">
    <location>
        <begin position="314"/>
        <end position="328"/>
    </location>
</feature>
<dbReference type="AlphaFoldDB" id="A0A9P3UTV0"/>
<dbReference type="InterPro" id="IPR040351">
    <property type="entry name" value="RAB3IL/RAB3IP/Sec2"/>
</dbReference>
<proteinExistence type="predicted"/>
<feature type="domain" description="GDP/GTP exchange factor Sec2 N-terminal" evidence="3">
    <location>
        <begin position="216"/>
        <end position="298"/>
    </location>
</feature>
<evidence type="ECO:0000256" key="1">
    <source>
        <dbReference type="ARBA" id="ARBA00023054"/>
    </source>
</evidence>
<feature type="region of interest" description="Disordered" evidence="2">
    <location>
        <begin position="297"/>
        <end position="502"/>
    </location>
</feature>
<reference evidence="4" key="1">
    <citation type="submission" date="2022-07" db="EMBL/GenBank/DDBJ databases">
        <title>The genome of Lyophyllum shimeji provides insight into the initial evolution of ectomycorrhizal fungal genome.</title>
        <authorList>
            <person name="Kobayashi Y."/>
            <person name="Shibata T."/>
            <person name="Hirakawa H."/>
            <person name="Shigenobu S."/>
            <person name="Nishiyama T."/>
            <person name="Yamada A."/>
            <person name="Hasebe M."/>
            <person name="Kawaguchi M."/>
        </authorList>
    </citation>
    <scope>NUCLEOTIDE SEQUENCE</scope>
    <source>
        <strain evidence="4">AT787</strain>
    </source>
</reference>
<keyword evidence="5" id="KW-1185">Reference proteome</keyword>
<dbReference type="Gene3D" id="6.10.140.910">
    <property type="match status" value="1"/>
</dbReference>
<feature type="compositionally biased region" description="Acidic residues" evidence="2">
    <location>
        <begin position="405"/>
        <end position="414"/>
    </location>
</feature>
<keyword evidence="1" id="KW-0175">Coiled coil</keyword>
<dbReference type="GO" id="GO:0070319">
    <property type="term" value="C:Golgi to plasma membrane transport vesicle"/>
    <property type="evidence" value="ECO:0007669"/>
    <property type="project" value="TreeGrafter"/>
</dbReference>
<sequence length="502" mass="54181">MIHFPSSLPRRSDSLQLNATQQKQPTHKIFLTVQEELHDARRVHSHGQEEDLRLALNMLIDRLSQLSTMLSDAYKTNADLEVQLNVAKSNLQLVISNNEMLEDALKRGDASARDVGWRRSSARSHTIDDAPSPSSPRVPGASTPTHSATPSGEFTAPDPHVSASAPASTQESSRFFKFRFTGSSPNPGSSTASASSSRPGTPSPALPHLGSPVVSSKEKEELEKELEKERAARKQAKKEKEQLEAELEALSQALFEEANKMVASERIRRADIEEELREATLEKEALRSALKLLEGENSHLRSASSSPAVPPPSTSTSDSTSTSAPPSSQDTLSPDHVDPDANARTPPSPPSTSSSPRTQHLPPSLSALPTRLPPPQPLAIPTTPFSWAEGDVPTPRWRAGRVAEEGEAEPELGAEDEKGTEMQAARVPPPPPPPLLLQQAEPHTPGGTGAAEPDTPPTPPPPPPEHEHEHRSSASTPLRLFAPHEHERDPWADAARVGAVQY</sequence>
<dbReference type="Proteomes" id="UP001063166">
    <property type="component" value="Unassembled WGS sequence"/>
</dbReference>
<dbReference type="Pfam" id="PF06428">
    <property type="entry name" value="Sec2p"/>
    <property type="match status" value="1"/>
</dbReference>
<evidence type="ECO:0000313" key="4">
    <source>
        <dbReference type="EMBL" id="GLB44963.1"/>
    </source>
</evidence>
<dbReference type="GO" id="GO:0005085">
    <property type="term" value="F:guanyl-nucleotide exchange factor activity"/>
    <property type="evidence" value="ECO:0007669"/>
    <property type="project" value="InterPro"/>
</dbReference>
<organism evidence="4 5">
    <name type="scientific">Lyophyllum shimeji</name>
    <name type="common">Hon-shimeji</name>
    <name type="synonym">Tricholoma shimeji</name>
    <dbReference type="NCBI Taxonomy" id="47721"/>
    <lineage>
        <taxon>Eukaryota</taxon>
        <taxon>Fungi</taxon>
        <taxon>Dikarya</taxon>
        <taxon>Basidiomycota</taxon>
        <taxon>Agaricomycotina</taxon>
        <taxon>Agaricomycetes</taxon>
        <taxon>Agaricomycetidae</taxon>
        <taxon>Agaricales</taxon>
        <taxon>Tricholomatineae</taxon>
        <taxon>Lyophyllaceae</taxon>
        <taxon>Lyophyllum</taxon>
    </lineage>
</organism>
<evidence type="ECO:0000256" key="2">
    <source>
        <dbReference type="SAM" id="MobiDB-lite"/>
    </source>
</evidence>
<dbReference type="EMBL" id="BRPK01000019">
    <property type="protein sequence ID" value="GLB44963.1"/>
    <property type="molecule type" value="Genomic_DNA"/>
</dbReference>
<feature type="compositionally biased region" description="Polar residues" evidence="2">
    <location>
        <begin position="142"/>
        <end position="152"/>
    </location>
</feature>
<feature type="region of interest" description="Disordered" evidence="2">
    <location>
        <begin position="108"/>
        <end position="244"/>
    </location>
</feature>
<protein>
    <submittedName>
        <fullName evidence="4">GDP/GTP exchange factor Sec2p</fullName>
    </submittedName>
</protein>
<feature type="compositionally biased region" description="Pro residues" evidence="2">
    <location>
        <begin position="454"/>
        <end position="463"/>
    </location>
</feature>
<name>A0A9P3UTV0_LYOSH</name>
<evidence type="ECO:0000313" key="5">
    <source>
        <dbReference type="Proteomes" id="UP001063166"/>
    </source>
</evidence>
<dbReference type="GO" id="GO:0051286">
    <property type="term" value="C:cell tip"/>
    <property type="evidence" value="ECO:0007669"/>
    <property type="project" value="TreeGrafter"/>
</dbReference>